<feature type="domain" description="HTH marR-type" evidence="4">
    <location>
        <begin position="4"/>
        <end position="134"/>
    </location>
</feature>
<dbReference type="InterPro" id="IPR039422">
    <property type="entry name" value="MarR/SlyA-like"/>
</dbReference>
<dbReference type="GO" id="GO:0006950">
    <property type="term" value="P:response to stress"/>
    <property type="evidence" value="ECO:0007669"/>
    <property type="project" value="TreeGrafter"/>
</dbReference>
<dbReference type="RefSeq" id="WP_221465258.1">
    <property type="nucleotide sequence ID" value="NZ_BAABEK010000078.1"/>
</dbReference>
<dbReference type="GO" id="GO:0003700">
    <property type="term" value="F:DNA-binding transcription factor activity"/>
    <property type="evidence" value="ECO:0007669"/>
    <property type="project" value="InterPro"/>
</dbReference>
<keyword evidence="1" id="KW-0805">Transcription regulation</keyword>
<name>A0A7W7RS78_9ACTN</name>
<dbReference type="PROSITE" id="PS01117">
    <property type="entry name" value="HTH_MARR_1"/>
    <property type="match status" value="1"/>
</dbReference>
<reference evidence="5 6" key="1">
    <citation type="submission" date="2020-08" db="EMBL/GenBank/DDBJ databases">
        <title>Sequencing the genomes of 1000 actinobacteria strains.</title>
        <authorList>
            <person name="Klenk H.-P."/>
        </authorList>
    </citation>
    <scope>NUCLEOTIDE SEQUENCE [LARGE SCALE GENOMIC DNA]</scope>
    <source>
        <strain evidence="5 6">DSM 43023</strain>
    </source>
</reference>
<dbReference type="InterPro" id="IPR023187">
    <property type="entry name" value="Tscrpt_reg_MarR-type_CS"/>
</dbReference>
<sequence>MTVTSDVVALIGEITARYNAEYERAAVRHRLTALQAKALMLVAAESLPMRRIASTFNCDPSNVTGIVDRLERRGLVRREPSPTDRRVKNITPTDRGRQVVDDLRGSLGFAAAPLGALNEAERVQLRDLLRRMIA</sequence>
<gene>
    <name evidence="5" type="ORF">FHR32_000886</name>
</gene>
<comment type="caution">
    <text evidence="5">The sequence shown here is derived from an EMBL/GenBank/DDBJ whole genome shotgun (WGS) entry which is preliminary data.</text>
</comment>
<dbReference type="GO" id="GO:0003677">
    <property type="term" value="F:DNA binding"/>
    <property type="evidence" value="ECO:0007669"/>
    <property type="project" value="UniProtKB-KW"/>
</dbReference>
<organism evidence="5 6">
    <name type="scientific">Streptosporangium album</name>
    <dbReference type="NCBI Taxonomy" id="47479"/>
    <lineage>
        <taxon>Bacteria</taxon>
        <taxon>Bacillati</taxon>
        <taxon>Actinomycetota</taxon>
        <taxon>Actinomycetes</taxon>
        <taxon>Streptosporangiales</taxon>
        <taxon>Streptosporangiaceae</taxon>
        <taxon>Streptosporangium</taxon>
    </lineage>
</organism>
<dbReference type="PANTHER" id="PTHR33164">
    <property type="entry name" value="TRANSCRIPTIONAL REGULATOR, MARR FAMILY"/>
    <property type="match status" value="1"/>
</dbReference>
<protein>
    <submittedName>
        <fullName evidence="5">DNA-binding MarR family transcriptional regulator</fullName>
    </submittedName>
</protein>
<dbReference type="Proteomes" id="UP000534286">
    <property type="component" value="Unassembled WGS sequence"/>
</dbReference>
<dbReference type="InterPro" id="IPR036390">
    <property type="entry name" value="WH_DNA-bd_sf"/>
</dbReference>
<dbReference type="InterPro" id="IPR036388">
    <property type="entry name" value="WH-like_DNA-bd_sf"/>
</dbReference>
<evidence type="ECO:0000256" key="3">
    <source>
        <dbReference type="ARBA" id="ARBA00023163"/>
    </source>
</evidence>
<evidence type="ECO:0000313" key="5">
    <source>
        <dbReference type="EMBL" id="MBB4936581.1"/>
    </source>
</evidence>
<dbReference type="AlphaFoldDB" id="A0A7W7RS78"/>
<keyword evidence="6" id="KW-1185">Reference proteome</keyword>
<dbReference type="PRINTS" id="PR00598">
    <property type="entry name" value="HTHMARR"/>
</dbReference>
<dbReference type="EMBL" id="JACHJU010000001">
    <property type="protein sequence ID" value="MBB4936581.1"/>
    <property type="molecule type" value="Genomic_DNA"/>
</dbReference>
<evidence type="ECO:0000313" key="6">
    <source>
        <dbReference type="Proteomes" id="UP000534286"/>
    </source>
</evidence>
<evidence type="ECO:0000256" key="2">
    <source>
        <dbReference type="ARBA" id="ARBA00023125"/>
    </source>
</evidence>
<dbReference type="Pfam" id="PF01047">
    <property type="entry name" value="MarR"/>
    <property type="match status" value="1"/>
</dbReference>
<keyword evidence="2 5" id="KW-0238">DNA-binding</keyword>
<dbReference type="SMART" id="SM00347">
    <property type="entry name" value="HTH_MARR"/>
    <property type="match status" value="1"/>
</dbReference>
<dbReference type="PANTHER" id="PTHR33164:SF99">
    <property type="entry name" value="MARR FAMILY REGULATORY PROTEIN"/>
    <property type="match status" value="1"/>
</dbReference>
<dbReference type="InterPro" id="IPR000835">
    <property type="entry name" value="HTH_MarR-typ"/>
</dbReference>
<proteinExistence type="predicted"/>
<keyword evidence="3" id="KW-0804">Transcription</keyword>
<evidence type="ECO:0000259" key="4">
    <source>
        <dbReference type="PROSITE" id="PS50995"/>
    </source>
</evidence>
<evidence type="ECO:0000256" key="1">
    <source>
        <dbReference type="ARBA" id="ARBA00023015"/>
    </source>
</evidence>
<dbReference type="PROSITE" id="PS50995">
    <property type="entry name" value="HTH_MARR_2"/>
    <property type="match status" value="1"/>
</dbReference>
<accession>A0A7W7RS78</accession>
<dbReference type="SUPFAM" id="SSF46785">
    <property type="entry name" value="Winged helix' DNA-binding domain"/>
    <property type="match status" value="1"/>
</dbReference>
<dbReference type="Gene3D" id="1.10.10.10">
    <property type="entry name" value="Winged helix-like DNA-binding domain superfamily/Winged helix DNA-binding domain"/>
    <property type="match status" value="1"/>
</dbReference>